<accession>B8EI11</accession>
<dbReference type="AlphaFoldDB" id="B8EI11"/>
<keyword evidence="1 2" id="KW-0812">Transmembrane</keyword>
<evidence type="ECO:0000256" key="1">
    <source>
        <dbReference type="SAM" id="Phobius"/>
    </source>
</evidence>
<feature type="transmembrane region" description="Helical" evidence="1">
    <location>
        <begin position="198"/>
        <end position="220"/>
    </location>
</feature>
<reference evidence="2 3" key="1">
    <citation type="journal article" date="2010" name="J. Bacteriol.">
        <title>Complete genome sequence of the aerobic facultative methanotroph Methylocella silvestris BL2.</title>
        <authorList>
            <person name="Chen Y."/>
            <person name="Crombie A."/>
            <person name="Rahman M.T."/>
            <person name="Dedysh S.N."/>
            <person name="Liesack W."/>
            <person name="Stott M.B."/>
            <person name="Alam M."/>
            <person name="Theisen A.R."/>
            <person name="Murrell J.C."/>
            <person name="Dunfield P.F."/>
        </authorList>
    </citation>
    <scope>NUCLEOTIDE SEQUENCE [LARGE SCALE GENOMIC DNA]</scope>
    <source>
        <strain evidence="3">DSM 15510 / CIP 108128 / LMG 27833 / NCIMB 13906 / BL2</strain>
    </source>
</reference>
<dbReference type="KEGG" id="msl:Msil_1543"/>
<dbReference type="eggNOG" id="ENOG502Z8Y7">
    <property type="taxonomic scope" value="Bacteria"/>
</dbReference>
<keyword evidence="1" id="KW-0472">Membrane</keyword>
<dbReference type="STRING" id="395965.Msil_1543"/>
<name>B8EI11_METSB</name>
<proteinExistence type="predicted"/>
<feature type="transmembrane region" description="Helical" evidence="1">
    <location>
        <begin position="232"/>
        <end position="255"/>
    </location>
</feature>
<dbReference type="OrthoDB" id="9795988at2"/>
<evidence type="ECO:0000313" key="3">
    <source>
        <dbReference type="Proteomes" id="UP000002257"/>
    </source>
</evidence>
<dbReference type="EMBL" id="CP001280">
    <property type="protein sequence ID" value="ACK50493.1"/>
    <property type="molecule type" value="Genomic_DNA"/>
</dbReference>
<dbReference type="HOGENOM" id="CLU_044558_0_0_5"/>
<gene>
    <name evidence="2" type="ordered locus">Msil_1543</name>
</gene>
<feature type="transmembrane region" description="Helical" evidence="1">
    <location>
        <begin position="165"/>
        <end position="186"/>
    </location>
</feature>
<organism evidence="2 3">
    <name type="scientific">Methylocella silvestris (strain DSM 15510 / CIP 108128 / LMG 27833 / NCIMB 13906 / BL2)</name>
    <dbReference type="NCBI Taxonomy" id="395965"/>
    <lineage>
        <taxon>Bacteria</taxon>
        <taxon>Pseudomonadati</taxon>
        <taxon>Pseudomonadota</taxon>
        <taxon>Alphaproteobacteria</taxon>
        <taxon>Hyphomicrobiales</taxon>
        <taxon>Beijerinckiaceae</taxon>
        <taxon>Methylocella</taxon>
    </lineage>
</organism>
<feature type="transmembrane region" description="Helical" evidence="1">
    <location>
        <begin position="287"/>
        <end position="307"/>
    </location>
</feature>
<sequence>MTRSSAISRLLSGLRRVPHDYSRPTAIFPDLSVDKLAADLRLQEKGMGRGQDNEPAPDSLTLDDVEAIIVERVETEKRSAHALYCDQLQTYAERMTGLDFEGRFNDIRQASPEAVSEFHAEVTKGRDKLFGLRRRIQETERDRDDFKADHKLKRSARVTTPVAKAVKIGVLFVLAAMEIVVNGIFLSKGSEEGLLGGAALALSFALINIFASFFLAFILIRQLNHRALLRKLGGILGLLIYVCFALALNLVLAHYREASGVVTEDIGVAVIARFKAAPFDLKDVNSFIFFCGGFFFSLLAMADGIIFRDPYPGYEAVERACIDAHDAYAKSRSDLIDELKDIRDDASEAMREAARDLNIRRGEYDSILQGRVRLSAAFVDFQAQLERTAQALLSIYREANRRARSAPEPARFNQTYPFTPIPATVDAPSETARDDLRKAIAKSQDILTEQVGAVHKAFATAIDAYRQIDDMIVEKDYGTRGAAA</sequence>
<dbReference type="Proteomes" id="UP000002257">
    <property type="component" value="Chromosome"/>
</dbReference>
<keyword evidence="1" id="KW-1133">Transmembrane helix</keyword>
<evidence type="ECO:0000313" key="2">
    <source>
        <dbReference type="EMBL" id="ACK50493.1"/>
    </source>
</evidence>
<keyword evidence="3" id="KW-1185">Reference proteome</keyword>
<protein>
    <submittedName>
        <fullName evidence="2">Putative transmembrane protein</fullName>
    </submittedName>
</protein>